<reference evidence="8" key="1">
    <citation type="submission" date="2025-08" db="UniProtKB">
        <authorList>
            <consortium name="Ensembl"/>
        </authorList>
    </citation>
    <scope>IDENTIFICATION</scope>
</reference>
<dbReference type="GO" id="GO:0005576">
    <property type="term" value="C:extracellular region"/>
    <property type="evidence" value="ECO:0007669"/>
    <property type="project" value="UniProtKB-SubCell"/>
</dbReference>
<evidence type="ECO:0000313" key="8">
    <source>
        <dbReference type="Ensembl" id="ENSAZOP00000006681.1"/>
    </source>
</evidence>
<dbReference type="Pfam" id="PF00396">
    <property type="entry name" value="Granulin"/>
    <property type="match status" value="2"/>
</dbReference>
<name>A0A8B9UDR7_9AVES</name>
<dbReference type="Proteomes" id="UP000694549">
    <property type="component" value="Unplaced"/>
</dbReference>
<dbReference type="SMART" id="SM00277">
    <property type="entry name" value="GRAN"/>
    <property type="match status" value="5"/>
</dbReference>
<accession>A0A8B9UDR7</accession>
<evidence type="ECO:0000256" key="4">
    <source>
        <dbReference type="ARBA" id="ARBA00023157"/>
    </source>
</evidence>
<feature type="region of interest" description="Disordered" evidence="5">
    <location>
        <begin position="541"/>
        <end position="586"/>
    </location>
</feature>
<feature type="compositionally biased region" description="Basic and acidic residues" evidence="5">
    <location>
        <begin position="568"/>
        <end position="586"/>
    </location>
</feature>
<reference evidence="8" key="2">
    <citation type="submission" date="2025-09" db="UniProtKB">
        <authorList>
            <consortium name="Ensembl"/>
        </authorList>
    </citation>
    <scope>IDENTIFICATION</scope>
</reference>
<proteinExistence type="inferred from homology"/>
<dbReference type="PANTHER" id="PTHR12274">
    <property type="entry name" value="GRANULIN"/>
    <property type="match status" value="1"/>
</dbReference>
<comment type="subcellular location">
    <subcellularLocation>
        <location evidence="1">Secreted</location>
    </subcellularLocation>
</comment>
<dbReference type="SUPFAM" id="SSF57277">
    <property type="entry name" value="Granulin repeat"/>
    <property type="match status" value="5"/>
</dbReference>
<dbReference type="Gene3D" id="2.10.25.160">
    <property type="entry name" value="Granulin"/>
    <property type="match status" value="5"/>
</dbReference>
<feature type="domain" description="Granulins" evidence="7">
    <location>
        <begin position="419"/>
        <end position="432"/>
    </location>
</feature>
<keyword evidence="3" id="KW-0964">Secreted</keyword>
<evidence type="ECO:0000256" key="2">
    <source>
        <dbReference type="ARBA" id="ARBA00010093"/>
    </source>
</evidence>
<keyword evidence="4" id="KW-1015">Disulfide bond</keyword>
<feature type="chain" id="PRO_5034637666" evidence="6">
    <location>
        <begin position="21"/>
        <end position="586"/>
    </location>
</feature>
<evidence type="ECO:0000256" key="5">
    <source>
        <dbReference type="SAM" id="MobiDB-lite"/>
    </source>
</evidence>
<evidence type="ECO:0000313" key="9">
    <source>
        <dbReference type="Proteomes" id="UP000694549"/>
    </source>
</evidence>
<evidence type="ECO:0000256" key="1">
    <source>
        <dbReference type="ARBA" id="ARBA00004613"/>
    </source>
</evidence>
<feature type="signal peptide" evidence="6">
    <location>
        <begin position="1"/>
        <end position="20"/>
    </location>
</feature>
<feature type="compositionally biased region" description="Low complexity" evidence="5">
    <location>
        <begin position="548"/>
        <end position="564"/>
    </location>
</feature>
<organism evidence="8 9">
    <name type="scientific">Anas zonorhyncha</name>
    <name type="common">Eastern spot-billed duck</name>
    <dbReference type="NCBI Taxonomy" id="75864"/>
    <lineage>
        <taxon>Eukaryota</taxon>
        <taxon>Metazoa</taxon>
        <taxon>Chordata</taxon>
        <taxon>Craniata</taxon>
        <taxon>Vertebrata</taxon>
        <taxon>Euteleostomi</taxon>
        <taxon>Archelosauria</taxon>
        <taxon>Archosauria</taxon>
        <taxon>Dinosauria</taxon>
        <taxon>Saurischia</taxon>
        <taxon>Theropoda</taxon>
        <taxon>Coelurosauria</taxon>
        <taxon>Aves</taxon>
        <taxon>Neognathae</taxon>
        <taxon>Galloanserae</taxon>
        <taxon>Anseriformes</taxon>
        <taxon>Anatidae</taxon>
        <taxon>Anatinae</taxon>
        <taxon>Anas</taxon>
    </lineage>
</organism>
<keyword evidence="9" id="KW-1185">Reference proteome</keyword>
<dbReference type="FunFam" id="2.10.25.160:FF:000001">
    <property type="entry name" value="Granulin precursor"/>
    <property type="match status" value="1"/>
</dbReference>
<feature type="domain" description="Granulins" evidence="7">
    <location>
        <begin position="344"/>
        <end position="357"/>
    </location>
</feature>
<sequence length="586" mass="59771">MRTTVTLRLALALALAGVAAVSTLRCPDGTSECPSNATCCVTPDGSWGCCPMPQVRTLGMAHFCSQCPRAVPKPSWLTMAPGAPSSQRAGTPHLLSPVTCGDMELGGWLTVTPCPPAAPLRQVTCPDGRSACPDGATCCQLPSAQYGCCPLQNVSASPCPHAAPRGGGGLSPAAVPPRRPCAAATGSTAVPKAPPVTWSAPCAPRCRTRRGRRHVVRLGWGWDPPGAILGAQGTLAVTICLSPVGDVKCDDEMSCPDGNTCCRLSSGAWGCCPLEEVGGTGGTCVPHAPGGVGAGVPMPWCPLSPTAHWDKLGAPVTGGDTPCVPRCPCGVTLMPPVSPQAVCCPDHVHCCPQGYTCDPQGGTCLQGGVRLPWLSKTPARGRAGDVKCDDETSCPDGNTCCRLSSGAWGCCPLEQAVCCKDHQHCCPRGYTCNAATQSCEKLLAATPLRFPVPAGPPLSPPRPVATIPADTARACPPGQRCCRSKDGSWARCPFAQVSGWHFGGGGHGREGGAVSPPMSPIAPLRRAPAVRTGVAAAPLGTAVPGEDASAGPSAGTSGGASPAGRCCDLPRDRGHRLDVPRRIKGF</sequence>
<dbReference type="InterPro" id="IPR039036">
    <property type="entry name" value="Granulin_fam"/>
</dbReference>
<evidence type="ECO:0000256" key="3">
    <source>
        <dbReference type="ARBA" id="ARBA00022525"/>
    </source>
</evidence>
<dbReference type="PROSITE" id="PS00799">
    <property type="entry name" value="GRANULINS"/>
    <property type="match status" value="2"/>
</dbReference>
<dbReference type="Ensembl" id="ENSAZOT00000007132.1">
    <property type="protein sequence ID" value="ENSAZOP00000006681.1"/>
    <property type="gene ID" value="ENSAZOG00000003970.1"/>
</dbReference>
<keyword evidence="6" id="KW-0732">Signal</keyword>
<dbReference type="PANTHER" id="PTHR12274:SF3">
    <property type="entry name" value="PROGRANULIN"/>
    <property type="match status" value="1"/>
</dbReference>
<dbReference type="InterPro" id="IPR000118">
    <property type="entry name" value="Granulin"/>
</dbReference>
<protein>
    <submittedName>
        <fullName evidence="8">Granulin precursor</fullName>
    </submittedName>
</protein>
<evidence type="ECO:0000259" key="7">
    <source>
        <dbReference type="PROSITE" id="PS00799"/>
    </source>
</evidence>
<dbReference type="InterPro" id="IPR037277">
    <property type="entry name" value="Granulin_sf"/>
</dbReference>
<comment type="similarity">
    <text evidence="2">Belongs to the granulin family.</text>
</comment>
<dbReference type="AlphaFoldDB" id="A0A8B9UDR7"/>
<evidence type="ECO:0000256" key="6">
    <source>
        <dbReference type="SAM" id="SignalP"/>
    </source>
</evidence>